<keyword evidence="1" id="KW-0436">Ligase</keyword>
<dbReference type="GO" id="GO:0016874">
    <property type="term" value="F:ligase activity"/>
    <property type="evidence" value="ECO:0007669"/>
    <property type="project" value="UniProtKB-KW"/>
</dbReference>
<dbReference type="SUPFAM" id="SSF56801">
    <property type="entry name" value="Acetyl-CoA synthetase-like"/>
    <property type="match status" value="1"/>
</dbReference>
<proteinExistence type="predicted"/>
<feature type="non-terminal residue" evidence="1">
    <location>
        <position position="143"/>
    </location>
</feature>
<dbReference type="InterPro" id="IPR042099">
    <property type="entry name" value="ANL_N_sf"/>
</dbReference>
<accession>A0AAP3SK87</accession>
<organism evidence="1 2">
    <name type="scientific">Bacteroides thetaiotaomicron</name>
    <dbReference type="NCBI Taxonomy" id="818"/>
    <lineage>
        <taxon>Bacteria</taxon>
        <taxon>Pseudomonadati</taxon>
        <taxon>Bacteroidota</taxon>
        <taxon>Bacteroidia</taxon>
        <taxon>Bacteroidales</taxon>
        <taxon>Bacteroidaceae</taxon>
        <taxon>Bacteroides</taxon>
    </lineage>
</organism>
<reference evidence="1" key="1">
    <citation type="submission" date="2022-10" db="EMBL/GenBank/DDBJ databases">
        <title>Human gut microbiome strain richness.</title>
        <authorList>
            <person name="Chen-Liaw A."/>
        </authorList>
    </citation>
    <scope>NUCLEOTIDE SEQUENCE</scope>
    <source>
        <strain evidence="1">1001283st1_A3_1001283B150304_161114</strain>
    </source>
</reference>
<evidence type="ECO:0000313" key="2">
    <source>
        <dbReference type="Proteomes" id="UP001217776"/>
    </source>
</evidence>
<dbReference type="AlphaFoldDB" id="A0AAP3SK87"/>
<comment type="caution">
    <text evidence="1">The sequence shown here is derived from an EMBL/GenBank/DDBJ whole genome shotgun (WGS) entry which is preliminary data.</text>
</comment>
<protein>
    <submittedName>
        <fullName evidence="1">Long-chain fatty acid--CoA ligase</fullName>
    </submittedName>
</protein>
<dbReference type="EMBL" id="JAQNVG010000103">
    <property type="protein sequence ID" value="MDC2239452.1"/>
    <property type="molecule type" value="Genomic_DNA"/>
</dbReference>
<gene>
    <name evidence="1" type="ORF">PO127_27305</name>
</gene>
<sequence>MDFLIDKSERYTYEDLLNIVNNADRYIPFFKEKSLYHFFCNLIVGLVSNQPLVLLDSDIKLTELEEGVESKINKSKLISKHYFSTMADLINAIHDSRSEITIFTSGTTGQPKKVIHSVMTLTRTVRIAERYKDKIWAFAYNPT</sequence>
<dbReference type="Proteomes" id="UP001217776">
    <property type="component" value="Unassembled WGS sequence"/>
</dbReference>
<dbReference type="Gene3D" id="3.40.50.12780">
    <property type="entry name" value="N-terminal domain of ligase-like"/>
    <property type="match status" value="1"/>
</dbReference>
<name>A0AAP3SK87_BACT4</name>
<evidence type="ECO:0000313" key="1">
    <source>
        <dbReference type="EMBL" id="MDC2239452.1"/>
    </source>
</evidence>